<dbReference type="Pfam" id="PF01430">
    <property type="entry name" value="HSP33"/>
    <property type="match status" value="1"/>
</dbReference>
<dbReference type="EMBL" id="FTNE01000001">
    <property type="protein sequence ID" value="SIQ07566.1"/>
    <property type="molecule type" value="Genomic_DNA"/>
</dbReference>
<dbReference type="Gene3D" id="3.55.30.10">
    <property type="entry name" value="Hsp33 domain"/>
    <property type="match status" value="1"/>
</dbReference>
<dbReference type="AlphaFoldDB" id="A0A8G2CHK6"/>
<keyword evidence="3" id="KW-1015">Disulfide bond</keyword>
<dbReference type="InterPro" id="IPR016154">
    <property type="entry name" value="Heat_shock_Hsp33_C"/>
</dbReference>
<gene>
    <name evidence="6" type="ORF">SAMN05421828_101176</name>
</gene>
<reference evidence="6 7" key="1">
    <citation type="submission" date="2017-01" db="EMBL/GenBank/DDBJ databases">
        <authorList>
            <person name="Varghese N."/>
            <person name="Submissions S."/>
        </authorList>
    </citation>
    <scope>NUCLEOTIDE SEQUENCE [LARGE SCALE GENOMIC DNA]</scope>
    <source>
        <strain evidence="6 7">ATCC 35905</strain>
    </source>
</reference>
<dbReference type="Gene3D" id="3.90.1280.10">
    <property type="entry name" value="HSP33 redox switch-like"/>
    <property type="match status" value="1"/>
</dbReference>
<evidence type="ECO:0000313" key="6">
    <source>
        <dbReference type="EMBL" id="SIQ07566.1"/>
    </source>
</evidence>
<dbReference type="CDD" id="cd00498">
    <property type="entry name" value="Hsp33"/>
    <property type="match status" value="1"/>
</dbReference>
<organism evidence="6 7">
    <name type="scientific">Acidiphilium rubrum</name>
    <dbReference type="NCBI Taxonomy" id="526"/>
    <lineage>
        <taxon>Bacteria</taxon>
        <taxon>Pseudomonadati</taxon>
        <taxon>Pseudomonadota</taxon>
        <taxon>Alphaproteobacteria</taxon>
        <taxon>Acetobacterales</taxon>
        <taxon>Acidocellaceae</taxon>
        <taxon>Acidiphilium</taxon>
    </lineage>
</organism>
<dbReference type="PANTHER" id="PTHR30111:SF1">
    <property type="entry name" value="33 KDA CHAPERONIN"/>
    <property type="match status" value="1"/>
</dbReference>
<sequence>MAKCRACLYLWAMSTLPHFLDRNRPDVPDLAVPRGVTPFFLPKQPVRGRLVRLGPLADALLTRHDHPDALRTMLGEALALVAGLATALKFSGTFSLQAKGDGPVPMLLADCTDAGALRGYARLGEDAAMPEAPTARALMGDGYLAFTVDQGPDTERHQGIVSLEGDTLADMALHYFATSEQLACAIHLACAETPAGWRASALIIERIAGAGGIDPELSEEAQEESWRTAKILAATITEAELLDDALPPDRLLYRLFHGEGVAVDRPRPLAYGCRCSRARLSDVLHGFSEDDLDHMTIDGDITMTCEFCNVDFRFPRADIAPAEPAERREDHP</sequence>
<dbReference type="GO" id="GO:0042026">
    <property type="term" value="P:protein refolding"/>
    <property type="evidence" value="ECO:0007669"/>
    <property type="project" value="TreeGrafter"/>
</dbReference>
<evidence type="ECO:0000256" key="4">
    <source>
        <dbReference type="ARBA" id="ARBA00023186"/>
    </source>
</evidence>
<keyword evidence="5" id="KW-0676">Redox-active center</keyword>
<dbReference type="InterPro" id="IPR000397">
    <property type="entry name" value="Heat_shock_Hsp33"/>
</dbReference>
<evidence type="ECO:0000256" key="3">
    <source>
        <dbReference type="ARBA" id="ARBA00023157"/>
    </source>
</evidence>
<keyword evidence="1" id="KW-0963">Cytoplasm</keyword>
<dbReference type="Proteomes" id="UP000186308">
    <property type="component" value="Unassembled WGS sequence"/>
</dbReference>
<dbReference type="GO" id="GO:0005737">
    <property type="term" value="C:cytoplasm"/>
    <property type="evidence" value="ECO:0007669"/>
    <property type="project" value="InterPro"/>
</dbReference>
<dbReference type="PIRSF" id="PIRSF005261">
    <property type="entry name" value="Heat_shock_Hsp33"/>
    <property type="match status" value="1"/>
</dbReference>
<evidence type="ECO:0000313" key="7">
    <source>
        <dbReference type="Proteomes" id="UP000186308"/>
    </source>
</evidence>
<dbReference type="SUPFAM" id="SSF64397">
    <property type="entry name" value="Hsp33 domain"/>
    <property type="match status" value="1"/>
</dbReference>
<accession>A0A8G2CHK6</accession>
<dbReference type="GO" id="GO:0051082">
    <property type="term" value="F:unfolded protein binding"/>
    <property type="evidence" value="ECO:0007669"/>
    <property type="project" value="InterPro"/>
</dbReference>
<evidence type="ECO:0000256" key="1">
    <source>
        <dbReference type="ARBA" id="ARBA00022490"/>
    </source>
</evidence>
<protein>
    <submittedName>
        <fullName evidence="6">Molecular chaperone Hsp33</fullName>
    </submittedName>
</protein>
<keyword evidence="7" id="KW-1185">Reference proteome</keyword>
<dbReference type="GO" id="GO:0044183">
    <property type="term" value="F:protein folding chaperone"/>
    <property type="evidence" value="ECO:0007669"/>
    <property type="project" value="TreeGrafter"/>
</dbReference>
<dbReference type="PANTHER" id="PTHR30111">
    <property type="entry name" value="33 KDA CHAPERONIN"/>
    <property type="match status" value="1"/>
</dbReference>
<dbReference type="OrthoDB" id="9793753at2"/>
<dbReference type="InterPro" id="IPR023212">
    <property type="entry name" value="Hsp33_helix_hairpin_bin_dom_sf"/>
</dbReference>
<name>A0A8G2CHK6_ACIRU</name>
<proteinExistence type="predicted"/>
<keyword evidence="4" id="KW-0143">Chaperone</keyword>
<evidence type="ECO:0000256" key="5">
    <source>
        <dbReference type="ARBA" id="ARBA00023284"/>
    </source>
</evidence>
<evidence type="ECO:0000256" key="2">
    <source>
        <dbReference type="ARBA" id="ARBA00022833"/>
    </source>
</evidence>
<dbReference type="SUPFAM" id="SSF118352">
    <property type="entry name" value="HSP33 redox switch-like"/>
    <property type="match status" value="1"/>
</dbReference>
<keyword evidence="2" id="KW-0862">Zinc</keyword>
<dbReference type="Gene3D" id="1.10.287.480">
    <property type="entry name" value="helix hairpin bin"/>
    <property type="match status" value="1"/>
</dbReference>
<comment type="caution">
    <text evidence="6">The sequence shown here is derived from an EMBL/GenBank/DDBJ whole genome shotgun (WGS) entry which is preliminary data.</text>
</comment>
<dbReference type="InterPro" id="IPR016153">
    <property type="entry name" value="Heat_shock_Hsp33_N"/>
</dbReference>